<organism evidence="6">
    <name type="scientific">Vibrio cholerae</name>
    <dbReference type="NCBI Taxonomy" id="666"/>
    <lineage>
        <taxon>Bacteria</taxon>
        <taxon>Pseudomonadati</taxon>
        <taxon>Pseudomonadota</taxon>
        <taxon>Gammaproteobacteria</taxon>
        <taxon>Vibrionales</taxon>
        <taxon>Vibrionaceae</taxon>
        <taxon>Vibrio</taxon>
    </lineage>
</organism>
<dbReference type="Pfam" id="PF04717">
    <property type="entry name" value="Phage_base_V"/>
    <property type="match status" value="1"/>
</dbReference>
<sequence>MKTLNSAYRFCGALSLRFLSFSVSEKEGVMATLAYTIHIDGLGDETLVVTSFEGQESLSNTVFQYAPCYGFRYEIALASRQPHLSAAQVVDKSAELRMFRDGQLVQRVHGIVRAFSQGDIGHHYTLYSLTLVPALERLSLRHNSRIFQRKTVPEILSVILQEMGINDYAFALERECEQREFCVQYRETDLDFLHRLAAEEGLVYCFTHEAGKHTLLFSDSSATLNKLAEPIPYNALAGGTQDTPYISGLTSRTETQVSDVELKDYSFKKPNYSFLQRTQGEEMAYQQAIYSHFDAPGRYKDDLNGKAFSQVRLEYLRREAHTGSGKSNQPLLRAGYKFTLQDHLNTAMNRDWLLISVHHHGTQPQAMEEEGGSGATTYANQFTVIPAHLNWQATPQPKPLVDGPMIATVVGPKGEEIFCDEYGRVKVHFHWDRYSNGDEQSSCWVRVSQGWAGSQYGMITIPRIGHEVIVSFLNGDPDQPIITGRTYHATNTPPYPLPENKTKTVLRSDTHQGEGFNELSFEDQAGKELIYLHAQKDMQVKVENSSHSRINYDQSVSIGHDEMHVVANDRKLTVDGSQSQVTKGNYVSDTQGDKHESIGGDLARKIAGAIGVSADGDITIKSGSKITLQVGGSFVVIDASGVAIDGGTILIKSGGSPGSLALPSSADVLEAAASAGSAFVANCPEMS</sequence>
<dbReference type="SUPFAM" id="SSF69349">
    <property type="entry name" value="Phage fibre proteins"/>
    <property type="match status" value="1"/>
</dbReference>
<evidence type="ECO:0000313" key="6">
    <source>
        <dbReference type="EMBL" id="APD68754.1"/>
    </source>
</evidence>
<dbReference type="AlphaFoldDB" id="A0A1J0QXD5"/>
<dbReference type="PANTHER" id="PTHR32305">
    <property type="match status" value="1"/>
</dbReference>
<dbReference type="InterPro" id="IPR006533">
    <property type="entry name" value="T6SS_Vgr_RhsGE"/>
</dbReference>
<accession>A0A1J0QXD5</accession>
<evidence type="ECO:0000256" key="2">
    <source>
        <dbReference type="ARBA" id="ARBA00005558"/>
    </source>
</evidence>
<dbReference type="GO" id="GO:0005576">
    <property type="term" value="C:extracellular region"/>
    <property type="evidence" value="ECO:0007669"/>
    <property type="project" value="UniProtKB-SubCell"/>
</dbReference>
<evidence type="ECO:0000259" key="4">
    <source>
        <dbReference type="Pfam" id="PF04717"/>
    </source>
</evidence>
<dbReference type="SUPFAM" id="SSF69255">
    <property type="entry name" value="gp5 N-terminal domain-like"/>
    <property type="match status" value="1"/>
</dbReference>
<name>A0A1J0QXD5_VIBCL</name>
<dbReference type="EMBL" id="KU722393">
    <property type="protein sequence ID" value="APD68754.1"/>
    <property type="molecule type" value="Genomic_DNA"/>
</dbReference>
<gene>
    <name evidence="6" type="ORF">GIVchS12_ORF9</name>
</gene>
<keyword evidence="3" id="KW-0964">Secreted</keyword>
<dbReference type="Pfam" id="PF22178">
    <property type="entry name" value="Gp5_trimer_C"/>
    <property type="match status" value="1"/>
</dbReference>
<dbReference type="Gene3D" id="3.55.50.10">
    <property type="entry name" value="Baseplate protein-like domains"/>
    <property type="match status" value="1"/>
</dbReference>
<dbReference type="Gene3D" id="4.10.220.110">
    <property type="match status" value="1"/>
</dbReference>
<dbReference type="InterPro" id="IPR037026">
    <property type="entry name" value="Vgr_OB-fold_dom_sf"/>
</dbReference>
<dbReference type="InterPro" id="IPR054030">
    <property type="entry name" value="Gp5_Vgr_C"/>
</dbReference>
<dbReference type="Gene3D" id="2.30.110.50">
    <property type="match status" value="1"/>
</dbReference>
<feature type="domain" description="Gp5/Type VI secretion system Vgr protein OB-fold" evidence="4">
    <location>
        <begin position="421"/>
        <end position="487"/>
    </location>
</feature>
<protein>
    <submittedName>
        <fullName evidence="6">Vgr family type VI secretion system protein</fullName>
    </submittedName>
</protein>
<comment type="subcellular location">
    <subcellularLocation>
        <location evidence="1">Secreted</location>
    </subcellularLocation>
</comment>
<proteinExistence type="inferred from homology"/>
<dbReference type="InterPro" id="IPR017847">
    <property type="entry name" value="T6SS_RhsGE_Vgr_subset"/>
</dbReference>
<dbReference type="InterPro" id="IPR006531">
    <property type="entry name" value="Gp5/Vgr_OB"/>
</dbReference>
<dbReference type="FunFam" id="3.55.50.10:FF:000001">
    <property type="entry name" value="Actin cross-linking toxin VgrG1"/>
    <property type="match status" value="1"/>
</dbReference>
<evidence type="ECO:0000256" key="1">
    <source>
        <dbReference type="ARBA" id="ARBA00004613"/>
    </source>
</evidence>
<dbReference type="Pfam" id="PF05954">
    <property type="entry name" value="Phage_GPD"/>
    <property type="match status" value="1"/>
</dbReference>
<reference evidence="6" key="1">
    <citation type="journal article" date="2016" name="Sci. Rep.">
        <title>A genomic island in Vibrio cholerae with VPI-1 site-specific recombination characteristics contains CRISPR-Cas and type VI secretion modules.</title>
        <authorList>
            <person name="Labbate M."/>
            <person name="Orata F.D."/>
            <person name="Petty N.K."/>
            <person name="Jayatilleke N.D."/>
            <person name="King W.L."/>
            <person name="Kirchberger P.C."/>
            <person name="Allen C."/>
            <person name="Mann G."/>
            <person name="Mutreja A."/>
            <person name="Thomson N.R."/>
            <person name="Boucher Y."/>
            <person name="Charles I.G."/>
        </authorList>
    </citation>
    <scope>NUCLEOTIDE SEQUENCE</scope>
    <source>
        <strain evidence="6">S12</strain>
    </source>
</reference>
<evidence type="ECO:0000256" key="3">
    <source>
        <dbReference type="ARBA" id="ARBA00022525"/>
    </source>
</evidence>
<dbReference type="InterPro" id="IPR050708">
    <property type="entry name" value="T6SS_VgrG/RHS"/>
</dbReference>
<dbReference type="SUPFAM" id="SSF69279">
    <property type="entry name" value="Phage tail proteins"/>
    <property type="match status" value="2"/>
</dbReference>
<dbReference type="Gene3D" id="2.40.50.230">
    <property type="entry name" value="Gp5 N-terminal domain"/>
    <property type="match status" value="1"/>
</dbReference>
<feature type="domain" description="Gp5/Type VI secretion system Vgr C-terminal trimerisation" evidence="5">
    <location>
        <begin position="505"/>
        <end position="607"/>
    </location>
</feature>
<dbReference type="NCBIfam" id="TIGR01646">
    <property type="entry name" value="vgr_GE"/>
    <property type="match status" value="1"/>
</dbReference>
<evidence type="ECO:0000259" key="5">
    <source>
        <dbReference type="Pfam" id="PF22178"/>
    </source>
</evidence>
<comment type="similarity">
    <text evidence="2">Belongs to the VgrG protein family.</text>
</comment>
<dbReference type="NCBIfam" id="TIGR03361">
    <property type="entry name" value="VI_Rhs_Vgr"/>
    <property type="match status" value="1"/>
</dbReference>
<dbReference type="PANTHER" id="PTHR32305:SF11">
    <property type="entry name" value="TYPE VI SECRETION SYSTEM SPIKE PROTEIN VGRG3"/>
    <property type="match status" value="1"/>
</dbReference>